<accession>A0ABN4IDW8</accession>
<dbReference type="Proteomes" id="UP000067320">
    <property type="component" value="Chromosome"/>
</dbReference>
<reference evidence="2" key="1">
    <citation type="submission" date="2015-09" db="EMBL/GenBank/DDBJ databases">
        <title>Cronobacter genome sequencing and assembly.</title>
        <authorList>
            <person name="Descombes P."/>
            <person name="Baert L."/>
            <person name="Ngom-Bru C."/>
            <person name="Barretto C."/>
        </authorList>
    </citation>
    <scope>NUCLEOTIDE SEQUENCE [LARGE SCALE GENOMIC DNA]</scope>
    <source>
        <strain evidence="2">LMG 26250</strain>
    </source>
</reference>
<organism evidence="1 2">
    <name type="scientific">Cronobacter condimenti 1330</name>
    <dbReference type="NCBI Taxonomy" id="1073999"/>
    <lineage>
        <taxon>Bacteria</taxon>
        <taxon>Pseudomonadati</taxon>
        <taxon>Pseudomonadota</taxon>
        <taxon>Gammaproteobacteria</taxon>
        <taxon>Enterobacterales</taxon>
        <taxon>Enterobacteriaceae</taxon>
        <taxon>Cronobacter</taxon>
    </lineage>
</organism>
<sequence>MLAFCGAANAATPAESAPAPIALVAIKPGSQPYISICSAFKDTCKGSAAIWKAKNSDDSFYLILPGTRLMEVQREGDTLTKVAMWDFSGYKTEHTPDEDLTQDENYIYPALYPLSKTKWAVAIVSRWSAGYSGGGRSEEIADFMMLNRDGSYQPAFKNVPFSSAAIIRACFTEADYAKSAHCHDESWSVLRLKITDTAKAFYSWRFITTSYSWPAFKDKKATEKKTIVRVEYPFQQALHAPDKASASTQEN</sequence>
<evidence type="ECO:0000313" key="2">
    <source>
        <dbReference type="Proteomes" id="UP000067320"/>
    </source>
</evidence>
<protein>
    <submittedName>
        <fullName evidence="1">Uncharacterized protein</fullName>
    </submittedName>
</protein>
<evidence type="ECO:0000313" key="1">
    <source>
        <dbReference type="EMBL" id="ALB64753.1"/>
    </source>
</evidence>
<reference evidence="1 2" key="2">
    <citation type="journal article" date="2016" name="Genome Announc.">
        <title>Fully Closed Genome Sequences of Five Type Strains of the Genus Cronobacter and One Cronobacter sakazakii Strain.</title>
        <authorList>
            <person name="Moine D."/>
            <person name="Kassam M."/>
            <person name="Baert L."/>
            <person name="Tang Y."/>
            <person name="Barretto C."/>
            <person name="Ngom Bru C."/>
            <person name="Klijn A."/>
            <person name="Descombes P."/>
        </authorList>
    </citation>
    <scope>NUCLEOTIDE SEQUENCE [LARGE SCALE GENOMIC DNA]</scope>
    <source>
        <strain evidence="1 2">LMG 26250</strain>
    </source>
</reference>
<keyword evidence="2" id="KW-1185">Reference proteome</keyword>
<dbReference type="EMBL" id="CP012264">
    <property type="protein sequence ID" value="ALB64753.1"/>
    <property type="molecule type" value="Genomic_DNA"/>
</dbReference>
<name>A0ABN4IDW8_9ENTR</name>
<gene>
    <name evidence="1" type="ORF">AFK62_09630</name>
</gene>
<proteinExistence type="predicted"/>